<dbReference type="Gene3D" id="3.90.1150.10">
    <property type="entry name" value="Aspartate Aminotransferase, domain 1"/>
    <property type="match status" value="1"/>
</dbReference>
<keyword evidence="5" id="KW-0808">Transferase</keyword>
<dbReference type="PANTHER" id="PTHR48097">
    <property type="entry name" value="L-THREONINE ALDOLASE-RELATED"/>
    <property type="match status" value="1"/>
</dbReference>
<dbReference type="InterPro" id="IPR015422">
    <property type="entry name" value="PyrdxlP-dep_Trfase_small"/>
</dbReference>
<gene>
    <name evidence="5" type="ORF">IAC68_06210</name>
</gene>
<dbReference type="PANTHER" id="PTHR48097:SF5">
    <property type="entry name" value="LOW SPECIFICITY L-THREONINE ALDOLASE"/>
    <property type="match status" value="1"/>
</dbReference>
<evidence type="ECO:0000313" key="5">
    <source>
        <dbReference type="EMBL" id="MBO8429506.1"/>
    </source>
</evidence>
<comment type="cofactor">
    <cofactor evidence="1">
        <name>pyridoxal 5'-phosphate</name>
        <dbReference type="ChEBI" id="CHEBI:597326"/>
    </cofactor>
</comment>
<proteinExistence type="inferred from homology"/>
<keyword evidence="5" id="KW-0032">Aminotransferase</keyword>
<evidence type="ECO:0000256" key="3">
    <source>
        <dbReference type="ARBA" id="ARBA00022898"/>
    </source>
</evidence>
<dbReference type="InterPro" id="IPR015421">
    <property type="entry name" value="PyrdxlP-dep_Trfase_major"/>
</dbReference>
<protein>
    <submittedName>
        <fullName evidence="5">Aminotransferase class I/II-fold pyridoxal phosphate-dependent enzyme</fullName>
    </submittedName>
</protein>
<dbReference type="EMBL" id="JADINB010000136">
    <property type="protein sequence ID" value="MBO8429506.1"/>
    <property type="molecule type" value="Genomic_DNA"/>
</dbReference>
<dbReference type="GO" id="GO:0016829">
    <property type="term" value="F:lyase activity"/>
    <property type="evidence" value="ECO:0007669"/>
    <property type="project" value="InterPro"/>
</dbReference>
<dbReference type="InterPro" id="IPR015424">
    <property type="entry name" value="PyrdxlP-dep_Trfase"/>
</dbReference>
<dbReference type="Gene3D" id="3.40.640.10">
    <property type="entry name" value="Type I PLP-dependent aspartate aminotransferase-like (Major domain)"/>
    <property type="match status" value="1"/>
</dbReference>
<dbReference type="GO" id="GO:0008483">
    <property type="term" value="F:transaminase activity"/>
    <property type="evidence" value="ECO:0007669"/>
    <property type="project" value="UniProtKB-KW"/>
</dbReference>
<reference evidence="5" key="2">
    <citation type="journal article" date="2021" name="PeerJ">
        <title>Extensive microbial diversity within the chicken gut microbiome revealed by metagenomics and culture.</title>
        <authorList>
            <person name="Gilroy R."/>
            <person name="Ravi A."/>
            <person name="Getino M."/>
            <person name="Pursley I."/>
            <person name="Horton D.L."/>
            <person name="Alikhan N.F."/>
            <person name="Baker D."/>
            <person name="Gharbi K."/>
            <person name="Hall N."/>
            <person name="Watson M."/>
            <person name="Adriaenssens E.M."/>
            <person name="Foster-Nyarko E."/>
            <person name="Jarju S."/>
            <person name="Secka A."/>
            <person name="Antonio M."/>
            <person name="Oren A."/>
            <person name="Chaudhuri R.R."/>
            <person name="La Ragione R."/>
            <person name="Hildebrand F."/>
            <person name="Pallen M.J."/>
        </authorList>
    </citation>
    <scope>NUCLEOTIDE SEQUENCE</scope>
    <source>
        <strain evidence="5">15467</strain>
    </source>
</reference>
<dbReference type="Proteomes" id="UP000823635">
    <property type="component" value="Unassembled WGS sequence"/>
</dbReference>
<name>A0A9D9DLE7_9BACT</name>
<dbReference type="SUPFAM" id="SSF53383">
    <property type="entry name" value="PLP-dependent transferases"/>
    <property type="match status" value="1"/>
</dbReference>
<accession>A0A9D9DLE7</accession>
<feature type="domain" description="Aromatic amino acid beta-eliminating lyase/threonine aldolase" evidence="4">
    <location>
        <begin position="5"/>
        <end position="296"/>
    </location>
</feature>
<organism evidence="5 6">
    <name type="scientific">Candidatus Egerieousia excrementavium</name>
    <dbReference type="NCBI Taxonomy" id="2840778"/>
    <lineage>
        <taxon>Bacteria</taxon>
        <taxon>Pseudomonadati</taxon>
        <taxon>Bacteroidota</taxon>
        <taxon>Bacteroidia</taxon>
        <taxon>Bacteroidales</taxon>
        <taxon>Candidatus Egerieousia</taxon>
    </lineage>
</organism>
<comment type="caution">
    <text evidence="5">The sequence shown here is derived from an EMBL/GenBank/DDBJ whole genome shotgun (WGS) entry which is preliminary data.</text>
</comment>
<evidence type="ECO:0000256" key="2">
    <source>
        <dbReference type="ARBA" id="ARBA00006966"/>
    </source>
</evidence>
<comment type="similarity">
    <text evidence="2">Belongs to the threonine aldolase family.</text>
</comment>
<keyword evidence="3" id="KW-0663">Pyridoxal phosphate</keyword>
<sequence length="349" mass="38454">MKHSFGSDNHSGVHPLIMEAVVKENRGFRTSYGADDYTVSVLEKLEDLLGGDCKALFVLNGTGANVVALAPFLKSFNSILAPATAHINVDECGAPDKFTSSKIIPLHHIDGKVSPETVKTAFADYGDQHRAQPKILSISQPTELGTLYTPEEIKALAELMHENCGYLHVDGSRISNAAAALNLPVKAITADCNIDSLSFGGTKNGLLIGEAVVIFCREGKNKEMAESLCYIRKQATQLYSKNRFIAAQFEAYLSDNLYLKMAKHSNGMAKYLAEQLEQFNCIKISKKVESNAVFATMPKELSDKLHETYYFYIWDESVNEARLMCSFNTQKEDIDEFITSIGKILSAGK</sequence>
<dbReference type="Pfam" id="PF01212">
    <property type="entry name" value="Beta_elim_lyase"/>
    <property type="match status" value="1"/>
</dbReference>
<reference evidence="5" key="1">
    <citation type="submission" date="2020-10" db="EMBL/GenBank/DDBJ databases">
        <authorList>
            <person name="Gilroy R."/>
        </authorList>
    </citation>
    <scope>NUCLEOTIDE SEQUENCE</scope>
    <source>
        <strain evidence="5">15467</strain>
    </source>
</reference>
<dbReference type="InterPro" id="IPR001597">
    <property type="entry name" value="ArAA_b-elim_lyase/Thr_aldolase"/>
</dbReference>
<evidence type="ECO:0000259" key="4">
    <source>
        <dbReference type="Pfam" id="PF01212"/>
    </source>
</evidence>
<dbReference type="GO" id="GO:0006520">
    <property type="term" value="P:amino acid metabolic process"/>
    <property type="evidence" value="ECO:0007669"/>
    <property type="project" value="InterPro"/>
</dbReference>
<evidence type="ECO:0000256" key="1">
    <source>
        <dbReference type="ARBA" id="ARBA00001933"/>
    </source>
</evidence>
<evidence type="ECO:0000313" key="6">
    <source>
        <dbReference type="Proteomes" id="UP000823635"/>
    </source>
</evidence>
<dbReference type="AlphaFoldDB" id="A0A9D9DLE7"/>